<gene>
    <name evidence="5" type="ORF">EVB02_00655</name>
</gene>
<proteinExistence type="predicted"/>
<dbReference type="PANTHER" id="PTHR12283:SF6">
    <property type="entry name" value="GLUTAMINYL-PEPTIDE CYCLOTRANSFERASE-RELATED"/>
    <property type="match status" value="1"/>
</dbReference>
<evidence type="ECO:0000259" key="4">
    <source>
        <dbReference type="Pfam" id="PF04389"/>
    </source>
</evidence>
<protein>
    <submittedName>
        <fullName evidence="5">M28 family peptidase</fullName>
    </submittedName>
</protein>
<dbReference type="Gene3D" id="3.40.630.10">
    <property type="entry name" value="Zn peptidases"/>
    <property type="match status" value="1"/>
</dbReference>
<dbReference type="SUPFAM" id="SSF53187">
    <property type="entry name" value="Zn-dependent exopeptidases"/>
    <property type="match status" value="1"/>
</dbReference>
<keyword evidence="3" id="KW-0732">Signal</keyword>
<dbReference type="Pfam" id="PF04389">
    <property type="entry name" value="Peptidase_M28"/>
    <property type="match status" value="1"/>
</dbReference>
<name>A0A520LNZ7_9GAMM</name>
<dbReference type="GO" id="GO:0008270">
    <property type="term" value="F:zinc ion binding"/>
    <property type="evidence" value="ECO:0007669"/>
    <property type="project" value="TreeGrafter"/>
</dbReference>
<dbReference type="InterPro" id="IPR040234">
    <property type="entry name" value="QC/QCL"/>
</dbReference>
<feature type="domain" description="Peptidase M28" evidence="4">
    <location>
        <begin position="85"/>
        <end position="292"/>
    </location>
</feature>
<dbReference type="EMBL" id="SHBO01000004">
    <property type="protein sequence ID" value="RZO08444.1"/>
    <property type="molecule type" value="Genomic_DNA"/>
</dbReference>
<keyword evidence="1" id="KW-0808">Transferase</keyword>
<accession>A0A520LNZ7</accession>
<evidence type="ECO:0000313" key="5">
    <source>
        <dbReference type="EMBL" id="RZO08444.1"/>
    </source>
</evidence>
<keyword evidence="2" id="KW-0012">Acyltransferase</keyword>
<dbReference type="AlphaFoldDB" id="A0A520LNZ7"/>
<feature type="chain" id="PRO_5021761050" evidence="3">
    <location>
        <begin position="22"/>
        <end position="299"/>
    </location>
</feature>
<evidence type="ECO:0000256" key="1">
    <source>
        <dbReference type="ARBA" id="ARBA00022679"/>
    </source>
</evidence>
<evidence type="ECO:0000256" key="2">
    <source>
        <dbReference type="ARBA" id="ARBA00023315"/>
    </source>
</evidence>
<comment type="caution">
    <text evidence="5">The sequence shown here is derived from an EMBL/GenBank/DDBJ whole genome shotgun (WGS) entry which is preliminary data.</text>
</comment>
<sequence>MKSIPLSLFFFLLICSNWGFSQVNPEFDGSRAFSHIEKQVLFGPRSITHPSSKNLTHDYIVNNLKRYTDKVTSQEFTAYGLIGRNIWATFPGEKSPNIRIMIGAHWDTRPQSELDENKANLKTPTSGANDGGSGVAVLLELARALTFDRSPNTVDLVFFDLEDLGNIDDLPFAIGASEFVKKNSFYRPNKGVIVDMVCDENLLIPKELYSKRHSRQLLEEIWSIGEELNVNIFSDKDGTFIQDDHLPFIRSGLNVVNLIHYPFPDYWHTTRDTIDKCDKESLSQIGNVILTLIYKQDKT</sequence>
<dbReference type="PANTHER" id="PTHR12283">
    <property type="entry name" value="GLUTAMINYL-PEPTIDE CYCLOTRANSFERASE"/>
    <property type="match status" value="1"/>
</dbReference>
<reference evidence="5 6" key="1">
    <citation type="submission" date="2019-02" db="EMBL/GenBank/DDBJ databases">
        <title>Prokaryotic population dynamics and viral predation in marine succession experiment using metagenomics: the confinement effect.</title>
        <authorList>
            <person name="Haro-Moreno J.M."/>
            <person name="Rodriguez-Valera F."/>
            <person name="Lopez-Perez M."/>
        </authorList>
    </citation>
    <scope>NUCLEOTIDE SEQUENCE [LARGE SCALE GENOMIC DNA]</scope>
    <source>
        <strain evidence="5">MED-G169</strain>
    </source>
</reference>
<feature type="signal peptide" evidence="3">
    <location>
        <begin position="1"/>
        <end position="21"/>
    </location>
</feature>
<evidence type="ECO:0000256" key="3">
    <source>
        <dbReference type="SAM" id="SignalP"/>
    </source>
</evidence>
<evidence type="ECO:0000313" key="6">
    <source>
        <dbReference type="Proteomes" id="UP000318148"/>
    </source>
</evidence>
<organism evidence="5 6">
    <name type="scientific">SAR92 clade bacterium</name>
    <dbReference type="NCBI Taxonomy" id="2315479"/>
    <lineage>
        <taxon>Bacteria</taxon>
        <taxon>Pseudomonadati</taxon>
        <taxon>Pseudomonadota</taxon>
        <taxon>Gammaproteobacteria</taxon>
        <taxon>Cellvibrionales</taxon>
        <taxon>Porticoccaceae</taxon>
        <taxon>SAR92 clade</taxon>
    </lineage>
</organism>
<dbReference type="InterPro" id="IPR007484">
    <property type="entry name" value="Peptidase_M28"/>
</dbReference>
<dbReference type="Proteomes" id="UP000318148">
    <property type="component" value="Unassembled WGS sequence"/>
</dbReference>
<dbReference type="GO" id="GO:0016603">
    <property type="term" value="F:glutaminyl-peptide cyclotransferase activity"/>
    <property type="evidence" value="ECO:0007669"/>
    <property type="project" value="TreeGrafter"/>
</dbReference>